<comment type="caution">
    <text evidence="8">The sequence shown here is derived from an EMBL/GenBank/DDBJ whole genome shotgun (WGS) entry which is preliminary data.</text>
</comment>
<dbReference type="OrthoDB" id="8523at2157"/>
<dbReference type="InterPro" id="IPR004089">
    <property type="entry name" value="MCPsignal_dom"/>
</dbReference>
<dbReference type="GO" id="GO:0007165">
    <property type="term" value="P:signal transduction"/>
    <property type="evidence" value="ECO:0007669"/>
    <property type="project" value="UniProtKB-KW"/>
</dbReference>
<dbReference type="InterPro" id="IPR013656">
    <property type="entry name" value="PAS_4"/>
</dbReference>
<feature type="domain" description="PAS" evidence="7">
    <location>
        <begin position="35"/>
        <end position="109"/>
    </location>
</feature>
<sequence>MTEPTDSTRASAPVLYEPPADADEVDRLRDERDFWKHLFEDLVESFPEPVVTIDDEGRIVHWNEAHEEHIGLDRTEVVGRRASDVIGTENVDEILADEIVRTDRTIREDEVRSTVTADGERWHVRAAGQPLRAPDGTVVGAFEYVTRVTDLVEKQQQVERVQSRISDEVETSVSELLETSERVARSSQLIGETTDDQVARLSEVSDEVTKLSATIEQVAASAEQADGDSERMEKLAVESKGDVAKSLERMEDVSSAANELTENATALESQFSDIENVIEVINDIAGQINLLALNASIEAARSGEAGSGFAVVADEIKSLAEQTSDEVETIEDVIDEMATVADATTESVRETTAQIDDAMAAIRAVDEKQDTIRAAIENSRQGIGEIATATDEQAASAAEVSSMVETAVDELEGVAGEIGELAAANETVTEEVRTVQRRVRAVESELDAKPGRSSRQ</sequence>
<feature type="domain" description="Methyl-accepting transducer" evidence="6">
    <location>
        <begin position="172"/>
        <end position="408"/>
    </location>
</feature>
<evidence type="ECO:0000256" key="4">
    <source>
        <dbReference type="SAM" id="Coils"/>
    </source>
</evidence>
<dbReference type="InterPro" id="IPR000014">
    <property type="entry name" value="PAS"/>
</dbReference>
<dbReference type="InterPro" id="IPR035965">
    <property type="entry name" value="PAS-like_dom_sf"/>
</dbReference>
<dbReference type="SMART" id="SM00091">
    <property type="entry name" value="PAS"/>
    <property type="match status" value="1"/>
</dbReference>
<feature type="region of interest" description="Disordered" evidence="5">
    <location>
        <begin position="1"/>
        <end position="23"/>
    </location>
</feature>
<dbReference type="AlphaFoldDB" id="A0A3N6MHI4"/>
<dbReference type="Pfam" id="PF00015">
    <property type="entry name" value="MCPsignal"/>
    <property type="match status" value="1"/>
</dbReference>
<evidence type="ECO:0000313" key="8">
    <source>
        <dbReference type="EMBL" id="RQH02598.1"/>
    </source>
</evidence>
<gene>
    <name evidence="8" type="ORF">EA472_04695</name>
</gene>
<feature type="coiled-coil region" evidence="4">
    <location>
        <begin position="243"/>
        <end position="277"/>
    </location>
</feature>
<evidence type="ECO:0000256" key="1">
    <source>
        <dbReference type="ARBA" id="ARBA00023224"/>
    </source>
</evidence>
<dbReference type="PROSITE" id="PS50111">
    <property type="entry name" value="CHEMOTAXIS_TRANSDUC_2"/>
    <property type="match status" value="1"/>
</dbReference>
<dbReference type="PROSITE" id="PS50112">
    <property type="entry name" value="PAS"/>
    <property type="match status" value="1"/>
</dbReference>
<keyword evidence="9" id="KW-1185">Reference proteome</keyword>
<keyword evidence="4" id="KW-0175">Coiled coil</keyword>
<evidence type="ECO:0000259" key="7">
    <source>
        <dbReference type="PROSITE" id="PS50112"/>
    </source>
</evidence>
<name>A0A3N6MHI4_NATCH</name>
<reference evidence="8 9" key="1">
    <citation type="submission" date="2018-10" db="EMBL/GenBank/DDBJ databases">
        <title>Natrarchaeobius chitinivorans gen. nov., sp. nov., and Natrarchaeobius haloalkaliphilus sp. nov., alkaliphilic, chitin-utilizing haloarchaea from hypersaline alkaline lakes.</title>
        <authorList>
            <person name="Sorokin D.Y."/>
            <person name="Elcheninov A.G."/>
            <person name="Kostrikina N.A."/>
            <person name="Bale N.J."/>
            <person name="Sinninghe Damste J.S."/>
            <person name="Khijniak T.V."/>
            <person name="Kublanov I.V."/>
            <person name="Toshchakov S.V."/>
        </authorList>
    </citation>
    <scope>NUCLEOTIDE SEQUENCE [LARGE SCALE GENOMIC DNA]</scope>
    <source>
        <strain evidence="8 9">AArcht7</strain>
    </source>
</reference>
<proteinExistence type="inferred from homology"/>
<accession>A0A3N6MHI4</accession>
<protein>
    <submittedName>
        <fullName evidence="8">Methyl-accepting chemotaxis protein</fullName>
    </submittedName>
</protein>
<feature type="compositionally biased region" description="Polar residues" evidence="5">
    <location>
        <begin position="1"/>
        <end position="10"/>
    </location>
</feature>
<dbReference type="PANTHER" id="PTHR32089">
    <property type="entry name" value="METHYL-ACCEPTING CHEMOTAXIS PROTEIN MCPB"/>
    <property type="match status" value="1"/>
</dbReference>
<evidence type="ECO:0000256" key="3">
    <source>
        <dbReference type="PROSITE-ProRule" id="PRU00284"/>
    </source>
</evidence>
<dbReference type="CDD" id="cd00130">
    <property type="entry name" value="PAS"/>
    <property type="match status" value="1"/>
</dbReference>
<dbReference type="SUPFAM" id="SSF55785">
    <property type="entry name" value="PYP-like sensor domain (PAS domain)"/>
    <property type="match status" value="1"/>
</dbReference>
<dbReference type="EMBL" id="REFZ01000002">
    <property type="protein sequence ID" value="RQH02598.1"/>
    <property type="molecule type" value="Genomic_DNA"/>
</dbReference>
<dbReference type="PANTHER" id="PTHR32089:SF112">
    <property type="entry name" value="LYSOZYME-LIKE PROTEIN-RELATED"/>
    <property type="match status" value="1"/>
</dbReference>
<dbReference type="Pfam" id="PF08448">
    <property type="entry name" value="PAS_4"/>
    <property type="match status" value="1"/>
</dbReference>
<comment type="similarity">
    <text evidence="2">Belongs to the methyl-accepting chemotaxis (MCP) protein family.</text>
</comment>
<dbReference type="NCBIfam" id="TIGR00229">
    <property type="entry name" value="sensory_box"/>
    <property type="match status" value="1"/>
</dbReference>
<keyword evidence="1 3" id="KW-0807">Transducer</keyword>
<evidence type="ECO:0000256" key="2">
    <source>
        <dbReference type="ARBA" id="ARBA00029447"/>
    </source>
</evidence>
<dbReference type="Gene3D" id="3.30.450.20">
    <property type="entry name" value="PAS domain"/>
    <property type="match status" value="1"/>
</dbReference>
<dbReference type="SUPFAM" id="SSF58104">
    <property type="entry name" value="Methyl-accepting chemotaxis protein (MCP) signaling domain"/>
    <property type="match status" value="1"/>
</dbReference>
<evidence type="ECO:0000259" key="6">
    <source>
        <dbReference type="PROSITE" id="PS50111"/>
    </source>
</evidence>
<dbReference type="Gene3D" id="1.10.287.950">
    <property type="entry name" value="Methyl-accepting chemotaxis protein"/>
    <property type="match status" value="1"/>
</dbReference>
<dbReference type="GO" id="GO:0016020">
    <property type="term" value="C:membrane"/>
    <property type="evidence" value="ECO:0007669"/>
    <property type="project" value="InterPro"/>
</dbReference>
<dbReference type="SMART" id="SM00283">
    <property type="entry name" value="MA"/>
    <property type="match status" value="1"/>
</dbReference>
<evidence type="ECO:0000313" key="9">
    <source>
        <dbReference type="Proteomes" id="UP000281431"/>
    </source>
</evidence>
<dbReference type="Proteomes" id="UP000281431">
    <property type="component" value="Unassembled WGS sequence"/>
</dbReference>
<evidence type="ECO:0000256" key="5">
    <source>
        <dbReference type="SAM" id="MobiDB-lite"/>
    </source>
</evidence>
<organism evidence="8 9">
    <name type="scientific">Natrarchaeobius chitinivorans</name>
    <dbReference type="NCBI Taxonomy" id="1679083"/>
    <lineage>
        <taxon>Archaea</taxon>
        <taxon>Methanobacteriati</taxon>
        <taxon>Methanobacteriota</taxon>
        <taxon>Stenosarchaea group</taxon>
        <taxon>Halobacteria</taxon>
        <taxon>Halobacteriales</taxon>
        <taxon>Natrialbaceae</taxon>
        <taxon>Natrarchaeobius</taxon>
    </lineage>
</organism>